<comment type="caution">
    <text evidence="2">The sequence shown here is derived from an EMBL/GenBank/DDBJ whole genome shotgun (WGS) entry which is preliminary data.</text>
</comment>
<dbReference type="Pfam" id="PF01266">
    <property type="entry name" value="DAO"/>
    <property type="match status" value="1"/>
</dbReference>
<dbReference type="RefSeq" id="WP_210028093.1">
    <property type="nucleotide sequence ID" value="NZ_JAGINU010000001.1"/>
</dbReference>
<protein>
    <submittedName>
        <fullName evidence="2">Choline dehydrogenase-like flavoprotein</fullName>
    </submittedName>
</protein>
<keyword evidence="3" id="KW-1185">Reference proteome</keyword>
<dbReference type="InterPro" id="IPR036188">
    <property type="entry name" value="FAD/NAD-bd_sf"/>
</dbReference>
<organism evidence="2 3">
    <name type="scientific">Pseudonocardia parietis</name>
    <dbReference type="NCBI Taxonomy" id="570936"/>
    <lineage>
        <taxon>Bacteria</taxon>
        <taxon>Bacillati</taxon>
        <taxon>Actinomycetota</taxon>
        <taxon>Actinomycetes</taxon>
        <taxon>Pseudonocardiales</taxon>
        <taxon>Pseudonocardiaceae</taxon>
        <taxon>Pseudonocardia</taxon>
    </lineage>
</organism>
<dbReference type="InterPro" id="IPR006076">
    <property type="entry name" value="FAD-dep_OxRdtase"/>
</dbReference>
<feature type="domain" description="FAD dependent oxidoreductase" evidence="1">
    <location>
        <begin position="32"/>
        <end position="77"/>
    </location>
</feature>
<accession>A0ABS4VVC8</accession>
<evidence type="ECO:0000259" key="1">
    <source>
        <dbReference type="Pfam" id="PF01266"/>
    </source>
</evidence>
<evidence type="ECO:0000313" key="2">
    <source>
        <dbReference type="EMBL" id="MBP2367889.1"/>
    </source>
</evidence>
<proteinExistence type="predicted"/>
<gene>
    <name evidence="2" type="ORF">JOF36_003585</name>
</gene>
<dbReference type="SUPFAM" id="SSF51905">
    <property type="entry name" value="FAD/NAD(P)-binding domain"/>
    <property type="match status" value="1"/>
</dbReference>
<dbReference type="EMBL" id="JAGINU010000001">
    <property type="protein sequence ID" value="MBP2367889.1"/>
    <property type="molecule type" value="Genomic_DNA"/>
</dbReference>
<reference evidence="2 3" key="1">
    <citation type="submission" date="2021-03" db="EMBL/GenBank/DDBJ databases">
        <title>Sequencing the genomes of 1000 actinobacteria strains.</title>
        <authorList>
            <person name="Klenk H.-P."/>
        </authorList>
    </citation>
    <scope>NUCLEOTIDE SEQUENCE [LARGE SCALE GENOMIC DNA]</scope>
    <source>
        <strain evidence="2 3">DSM 45256</strain>
    </source>
</reference>
<dbReference type="Gene3D" id="3.50.50.60">
    <property type="entry name" value="FAD/NAD(P)-binding domain"/>
    <property type="match status" value="1"/>
</dbReference>
<sequence length="95" mass="9632">MTPLLPPRSSSLWLDDGADTTYPSLEQDHEVDVAVVGAGITGLSAAVMLKRAGCTVAVLEARHIAAATSGRTTAKISLLQGTRASDIAGTAGAMP</sequence>
<evidence type="ECO:0000313" key="3">
    <source>
        <dbReference type="Proteomes" id="UP001519295"/>
    </source>
</evidence>
<name>A0ABS4VVC8_9PSEU</name>
<dbReference type="Proteomes" id="UP001519295">
    <property type="component" value="Unassembled WGS sequence"/>
</dbReference>